<dbReference type="CDD" id="cd00070">
    <property type="entry name" value="GLECT"/>
    <property type="match status" value="1"/>
</dbReference>
<dbReference type="Gene3D" id="2.60.120.200">
    <property type="match status" value="2"/>
</dbReference>
<dbReference type="PROSITE" id="PS51304">
    <property type="entry name" value="GALECTIN"/>
    <property type="match status" value="2"/>
</dbReference>
<dbReference type="GO" id="GO:0016936">
    <property type="term" value="F:galactoside binding"/>
    <property type="evidence" value="ECO:0007669"/>
    <property type="project" value="TreeGrafter"/>
</dbReference>
<dbReference type="EMBL" id="KF752428">
    <property type="protein sequence ID" value="AIR96007.1"/>
    <property type="molecule type" value="mRNA"/>
</dbReference>
<keyword evidence="1 2" id="KW-0430">Lectin</keyword>
<dbReference type="Pfam" id="PF00337">
    <property type="entry name" value="Gal-bind_lectin"/>
    <property type="match status" value="2"/>
</dbReference>
<dbReference type="InterPro" id="IPR013320">
    <property type="entry name" value="ConA-like_dom_sf"/>
</dbReference>
<organism evidence="4">
    <name type="scientific">Ostrinia furnacalis</name>
    <name type="common">Asian corn borer</name>
    <dbReference type="NCBI Taxonomy" id="93504"/>
    <lineage>
        <taxon>Eukaryota</taxon>
        <taxon>Metazoa</taxon>
        <taxon>Ecdysozoa</taxon>
        <taxon>Arthropoda</taxon>
        <taxon>Hexapoda</taxon>
        <taxon>Insecta</taxon>
        <taxon>Pterygota</taxon>
        <taxon>Neoptera</taxon>
        <taxon>Endopterygota</taxon>
        <taxon>Lepidoptera</taxon>
        <taxon>Glossata</taxon>
        <taxon>Ditrysia</taxon>
        <taxon>Pyraloidea</taxon>
        <taxon>Crambidae</taxon>
        <taxon>Pyraustinae</taxon>
        <taxon>Ostrinia</taxon>
    </lineage>
</organism>
<feature type="domain" description="Galectin" evidence="3">
    <location>
        <begin position="222"/>
        <end position="359"/>
    </location>
</feature>
<protein>
    <recommendedName>
        <fullName evidence="2">Galectin</fullName>
    </recommendedName>
</protein>
<dbReference type="SMART" id="SM00276">
    <property type="entry name" value="GLECT"/>
    <property type="match status" value="2"/>
</dbReference>
<evidence type="ECO:0000259" key="3">
    <source>
        <dbReference type="PROSITE" id="PS51304"/>
    </source>
</evidence>
<sequence>MPGEVVGCISCIKMNFGVQEGTIPRDFIEYDFAEDALDFETQLAEARDVKFTQVLAEPLSIGSHIVCTGTPSEDLPWFAVNIGMGDPDSGHGDIAVHFNVRLPQRYVVRNTRRHSKWGTEETTAFRLFPFKMDRPFTIEVLVDEKQTLWAVDGEHYCSYAHRQPSPHVATWVQVAGVRNATLNINKTDIYPTMAPPPIEVPLRAFIDAPPEPSEPTCWRANAIATLSNGVPEGHQLVIHGRLRPMLHSFAVDLMDGAREWPAPNVHVHVNVRAHVEPHLPRQLVVLNAWYGAWGLERRQRTARLVPGTQTTFRIIRGAGEWSVYADDSMIGELEFRAAPEGVKALRFRGDLYPEQVYLCPATNSPVREE</sequence>
<dbReference type="SUPFAM" id="SSF49899">
    <property type="entry name" value="Concanavalin A-like lectins/glucanases"/>
    <property type="match status" value="2"/>
</dbReference>
<proteinExistence type="evidence at transcript level"/>
<dbReference type="SMR" id="A0A096ZGX0"/>
<dbReference type="PANTHER" id="PTHR11346">
    <property type="entry name" value="GALECTIN"/>
    <property type="match status" value="1"/>
</dbReference>
<dbReference type="InterPro" id="IPR044156">
    <property type="entry name" value="Galectin-like"/>
</dbReference>
<dbReference type="SMART" id="SM00908">
    <property type="entry name" value="Gal-bind_lectin"/>
    <property type="match status" value="2"/>
</dbReference>
<accession>A0A096ZGX0</accession>
<dbReference type="PANTHER" id="PTHR11346:SF176">
    <property type="entry name" value="32 KDA BETA-GALACTOSIDE-BINDING LECTIN LEC-3"/>
    <property type="match status" value="1"/>
</dbReference>
<evidence type="ECO:0000256" key="1">
    <source>
        <dbReference type="ARBA" id="ARBA00022734"/>
    </source>
</evidence>
<gene>
    <name evidence="4" type="primary">GAL9</name>
</gene>
<evidence type="ECO:0000256" key="2">
    <source>
        <dbReference type="RuleBase" id="RU102079"/>
    </source>
</evidence>
<dbReference type="InterPro" id="IPR001079">
    <property type="entry name" value="Galectin_CRD"/>
</dbReference>
<evidence type="ECO:0000313" key="4">
    <source>
        <dbReference type="EMBL" id="AIR96007.1"/>
    </source>
</evidence>
<dbReference type="AlphaFoldDB" id="A0A096ZGX0"/>
<reference evidence="4" key="1">
    <citation type="submission" date="2013-10" db="EMBL/GenBank/DDBJ databases">
        <title>mRNA of Asian corn borer Ostrinia furnacalis Pyralididae Lepidoptera.</title>
        <authorList>
            <person name="Yang Z."/>
            <person name="Hu J."/>
        </authorList>
    </citation>
    <scope>NUCLEOTIDE SEQUENCE</scope>
</reference>
<feature type="domain" description="Galectin" evidence="3">
    <location>
        <begin position="51"/>
        <end position="190"/>
    </location>
</feature>
<name>A0A096ZGX0_OSTFU</name>
<dbReference type="GO" id="GO:0030246">
    <property type="term" value="F:carbohydrate binding"/>
    <property type="evidence" value="ECO:0007669"/>
    <property type="project" value="UniProtKB-UniRule"/>
</dbReference>